<gene>
    <name evidence="10" type="ORF">OCH239_13285</name>
</gene>
<dbReference type="Gene3D" id="3.90.550.10">
    <property type="entry name" value="Spore Coat Polysaccharide Biosynthesis Protein SpsA, Chain A"/>
    <property type="match status" value="1"/>
</dbReference>
<keyword evidence="3 10" id="KW-0808">Transferase</keyword>
<dbReference type="EMBL" id="JALZ01000037">
    <property type="protein sequence ID" value="ETX13088.1"/>
    <property type="molecule type" value="Genomic_DNA"/>
</dbReference>
<feature type="transmembrane region" description="Helical" evidence="7">
    <location>
        <begin position="578"/>
        <end position="597"/>
    </location>
</feature>
<evidence type="ECO:0000256" key="4">
    <source>
        <dbReference type="ARBA" id="ARBA00022692"/>
    </source>
</evidence>
<keyword evidence="11" id="KW-1185">Reference proteome</keyword>
<evidence type="ECO:0000256" key="2">
    <source>
        <dbReference type="ARBA" id="ARBA00022676"/>
    </source>
</evidence>
<feature type="transmembrane region" description="Helical" evidence="7">
    <location>
        <begin position="189"/>
        <end position="222"/>
    </location>
</feature>
<dbReference type="InterPro" id="IPR029044">
    <property type="entry name" value="Nucleotide-diphossugar_trans"/>
</dbReference>
<dbReference type="Proteomes" id="UP000022447">
    <property type="component" value="Unassembled WGS sequence"/>
</dbReference>
<dbReference type="AlphaFoldDB" id="X7ED88"/>
<evidence type="ECO:0000259" key="9">
    <source>
        <dbReference type="Pfam" id="PF13632"/>
    </source>
</evidence>
<feature type="transmembrane region" description="Helical" evidence="7">
    <location>
        <begin position="543"/>
        <end position="566"/>
    </location>
</feature>
<dbReference type="PATRIC" id="fig|1449350.3.peg.3706"/>
<dbReference type="GO" id="GO:0016020">
    <property type="term" value="C:membrane"/>
    <property type="evidence" value="ECO:0007669"/>
    <property type="project" value="UniProtKB-SubCell"/>
</dbReference>
<keyword evidence="2" id="KW-0328">Glycosyltransferase</keyword>
<feature type="domain" description="Type II secretion system protein GspE N-terminal" evidence="8">
    <location>
        <begin position="77"/>
        <end position="153"/>
    </location>
</feature>
<dbReference type="Pfam" id="PF05157">
    <property type="entry name" value="MshEN"/>
    <property type="match status" value="1"/>
</dbReference>
<dbReference type="Pfam" id="PF13632">
    <property type="entry name" value="Glyco_trans_2_3"/>
    <property type="match status" value="1"/>
</dbReference>
<dbReference type="InterPro" id="IPR001173">
    <property type="entry name" value="Glyco_trans_2-like"/>
</dbReference>
<comment type="caution">
    <text evidence="10">The sequence shown here is derived from an EMBL/GenBank/DDBJ whole genome shotgun (WGS) entry which is preliminary data.</text>
</comment>
<evidence type="ECO:0000256" key="6">
    <source>
        <dbReference type="ARBA" id="ARBA00023136"/>
    </source>
</evidence>
<feature type="transmembrane region" description="Helical" evidence="7">
    <location>
        <begin position="506"/>
        <end position="531"/>
    </location>
</feature>
<dbReference type="PANTHER" id="PTHR43867:SF2">
    <property type="entry name" value="CELLULOSE SYNTHASE CATALYTIC SUBUNIT A [UDP-FORMING]"/>
    <property type="match status" value="1"/>
</dbReference>
<reference evidence="10 11" key="1">
    <citation type="submission" date="2014-01" db="EMBL/GenBank/DDBJ databases">
        <title>Roseivivax halodurans JCM 10272 Genome Sequencing.</title>
        <authorList>
            <person name="Lai Q."/>
            <person name="Li G."/>
            <person name="Shao Z."/>
        </authorList>
    </citation>
    <scope>NUCLEOTIDE SEQUENCE [LARGE SCALE GENOMIC DNA]</scope>
    <source>
        <strain evidence="10 11">JCM 10272</strain>
    </source>
</reference>
<dbReference type="SUPFAM" id="SSF160246">
    <property type="entry name" value="EspE N-terminal domain-like"/>
    <property type="match status" value="1"/>
</dbReference>
<dbReference type="STRING" id="1449350.OCH239_13285"/>
<evidence type="ECO:0000259" key="8">
    <source>
        <dbReference type="Pfam" id="PF05157"/>
    </source>
</evidence>
<feature type="domain" description="Glycosyltransferase 2-like" evidence="9">
    <location>
        <begin position="335"/>
        <end position="527"/>
    </location>
</feature>
<proteinExistence type="predicted"/>
<sequence length="626" mass="68417">MTDILQDPDDPAALPLAADRGRPMASLLMDRASLGAAPLLAALAEAETTGAPLDRVVTANGIATARQAQAVRARHLGLVALDPAVSPPDRALEGWVAPEYCLRHRVLPWAVVGDTMVLAASDLDNLERARVELLPHWPRILPALVLESDIESELAARHAPRFARAAECAVPDDQSCRDLNLATPERRMIAAAAIFACTGALLIVPSLFFATVTLLALAAMLASQALKLAAALAAPRETPEPPALIAPYPLVTLLVPLFREAEIADMLVRRLRRLTYPKSALDVILILEEEDAETRALLGETKLPHWIRVIEVPKGELRTKPRALNYARHFARGEIIGILDAEDAPAANQVERMVARFRAAPRNVACLQGILDYYNPHANWLSRLFTVEYATWFRLVLPGLARLGLVVPLGGTTLYLRRDAIDAVGGWDAHNVTEDADLGLRLARAGYRTELVATVTLEEANNRAWPWIRQRSRWIKGYVMTWAAHTRHPAALLRDLGPWRTLGVQVLFLGSVAQSALAPALWSFWLVIAGLPHPVADLMGQRGVAGLVGFLLAGEAITLGVAFAALSRTPHSGLKRWVPTLVFYFPLSVAACWKALIELVYRPFYWDKTVHGASPPDHDTADRAPH</sequence>
<dbReference type="RefSeq" id="WP_244430399.1">
    <property type="nucleotide sequence ID" value="NZ_JALZ01000037.1"/>
</dbReference>
<dbReference type="SUPFAM" id="SSF53448">
    <property type="entry name" value="Nucleotide-diphospho-sugar transferases"/>
    <property type="match status" value="1"/>
</dbReference>
<organism evidence="10 11">
    <name type="scientific">Roseivivax halodurans JCM 10272</name>
    <dbReference type="NCBI Taxonomy" id="1449350"/>
    <lineage>
        <taxon>Bacteria</taxon>
        <taxon>Pseudomonadati</taxon>
        <taxon>Pseudomonadota</taxon>
        <taxon>Alphaproteobacteria</taxon>
        <taxon>Rhodobacterales</taxon>
        <taxon>Roseobacteraceae</taxon>
        <taxon>Roseivivax</taxon>
    </lineage>
</organism>
<name>X7ED88_9RHOB</name>
<protein>
    <submittedName>
        <fullName evidence="10">Glycosyl transferase</fullName>
    </submittedName>
</protein>
<keyword evidence="4 7" id="KW-0812">Transmembrane</keyword>
<dbReference type="InterPro" id="IPR007831">
    <property type="entry name" value="T2SS_GspE_N"/>
</dbReference>
<evidence type="ECO:0000313" key="11">
    <source>
        <dbReference type="Proteomes" id="UP000022447"/>
    </source>
</evidence>
<dbReference type="InterPro" id="IPR050321">
    <property type="entry name" value="Glycosyltr_2/OpgH_subfam"/>
</dbReference>
<keyword evidence="5 7" id="KW-1133">Transmembrane helix</keyword>
<keyword evidence="6 7" id="KW-0472">Membrane</keyword>
<evidence type="ECO:0000256" key="3">
    <source>
        <dbReference type="ARBA" id="ARBA00022679"/>
    </source>
</evidence>
<evidence type="ECO:0000256" key="1">
    <source>
        <dbReference type="ARBA" id="ARBA00004141"/>
    </source>
</evidence>
<evidence type="ECO:0000256" key="7">
    <source>
        <dbReference type="SAM" id="Phobius"/>
    </source>
</evidence>
<evidence type="ECO:0000313" key="10">
    <source>
        <dbReference type="EMBL" id="ETX13088.1"/>
    </source>
</evidence>
<dbReference type="InterPro" id="IPR037257">
    <property type="entry name" value="T2SS_E_N_sf"/>
</dbReference>
<dbReference type="eggNOG" id="COG1215">
    <property type="taxonomic scope" value="Bacteria"/>
</dbReference>
<comment type="subcellular location">
    <subcellularLocation>
        <location evidence="1">Membrane</location>
        <topology evidence="1">Multi-pass membrane protein</topology>
    </subcellularLocation>
</comment>
<dbReference type="PANTHER" id="PTHR43867">
    <property type="entry name" value="CELLULOSE SYNTHASE CATALYTIC SUBUNIT A [UDP-FORMING]"/>
    <property type="match status" value="1"/>
</dbReference>
<accession>X7ED88</accession>
<evidence type="ECO:0000256" key="5">
    <source>
        <dbReference type="ARBA" id="ARBA00022989"/>
    </source>
</evidence>
<dbReference type="GO" id="GO:0016757">
    <property type="term" value="F:glycosyltransferase activity"/>
    <property type="evidence" value="ECO:0007669"/>
    <property type="project" value="UniProtKB-KW"/>
</dbReference>